<feature type="site" description="Interaction with substrate rRNA" evidence="1">
    <location>
        <position position="4"/>
    </location>
</feature>
<keyword evidence="3" id="KW-1185">Reference proteome</keyword>
<dbReference type="RefSeq" id="WP_382406016.1">
    <property type="nucleotide sequence ID" value="NZ_JBHSGU010000002.1"/>
</dbReference>
<gene>
    <name evidence="1 2" type="primary">rlmJ</name>
    <name evidence="2" type="ORF">ACFO4O_03710</name>
</gene>
<keyword evidence="1" id="KW-0489">Methyltransferase</keyword>
<comment type="subunit">
    <text evidence="1">Monomer.</text>
</comment>
<keyword evidence="1" id="KW-0949">S-adenosyl-L-methionine</keyword>
<feature type="binding site" evidence="1">
    <location>
        <position position="123"/>
    </location>
    <ligand>
        <name>S-adenosyl-L-methionine</name>
        <dbReference type="ChEBI" id="CHEBI:59789"/>
    </ligand>
</feature>
<evidence type="ECO:0000256" key="1">
    <source>
        <dbReference type="HAMAP-Rule" id="MF_00934"/>
    </source>
</evidence>
<comment type="caution">
    <text evidence="2">The sequence shown here is derived from an EMBL/GenBank/DDBJ whole genome shotgun (WGS) entry which is preliminary data.</text>
</comment>
<dbReference type="PANTHER" id="PTHR37426">
    <property type="entry name" value="RIBOSOMAL RNA LARGE SUBUNIT METHYLTRANSFERASE J"/>
    <property type="match status" value="1"/>
</dbReference>
<name>A0ABV9LUE6_9ALTE</name>
<sequence length="310" mass="34236">MLSYQHAFHAGNHADVLKHITLIACLQRLNKKQKPYFALDTHAGTGLYALEKTSSKRDAFAFEALLTGLYNNDAVSANEQINNEALRAYAGLLQTLAGKSLYPGSPAILSYFSRPHDNVHANELASQMYAELDKANRTFGDIGNTVHLHNRDAFELINAMMPPKPNRGLVLIDPPYEQAIEYQAVAQSLSSALKKWSNGLYMLWYPLLSPTRINRQTKALESNPKAGQSENMLERLKVDVGQHCTGGMLSIEFANQAPSSQVGMYGSGVCLINPPFQIDACLDEVLALLVKHVSLDENALSNTKWHIKPS</sequence>
<keyword evidence="1" id="KW-0698">rRNA processing</keyword>
<keyword evidence="1" id="KW-0808">Transferase</keyword>
<dbReference type="Pfam" id="PF04378">
    <property type="entry name" value="RsmJ"/>
    <property type="match status" value="1"/>
</dbReference>
<comment type="function">
    <text evidence="1">Specifically methylates the adenine in position 2030 of 23S rRNA.</text>
</comment>
<organism evidence="2 3">
    <name type="scientific">Glaciecola siphonariae</name>
    <dbReference type="NCBI Taxonomy" id="521012"/>
    <lineage>
        <taxon>Bacteria</taxon>
        <taxon>Pseudomonadati</taxon>
        <taxon>Pseudomonadota</taxon>
        <taxon>Gammaproteobacteria</taxon>
        <taxon>Alteromonadales</taxon>
        <taxon>Alteromonadaceae</taxon>
        <taxon>Glaciecola</taxon>
    </lineage>
</organism>
<feature type="active site" description="Proton acceptor" evidence="1">
    <location>
        <position position="173"/>
    </location>
</feature>
<feature type="binding site" evidence="1">
    <location>
        <position position="105"/>
    </location>
    <ligand>
        <name>S-adenosyl-L-methionine</name>
        <dbReference type="ChEBI" id="CHEBI:59789"/>
    </ligand>
</feature>
<protein>
    <recommendedName>
        <fullName evidence="1">Ribosomal RNA large subunit methyltransferase J</fullName>
        <ecNumber evidence="1">2.1.1.266</ecNumber>
    </recommendedName>
    <alternativeName>
        <fullName evidence="1">23S rRNA (adenine(2030)-N6)-methyltransferase</fullName>
    </alternativeName>
    <alternativeName>
        <fullName evidence="1">23S rRNA m6A2030 methyltransferase</fullName>
    </alternativeName>
</protein>
<dbReference type="SUPFAM" id="SSF53335">
    <property type="entry name" value="S-adenosyl-L-methionine-dependent methyltransferases"/>
    <property type="match status" value="1"/>
</dbReference>
<feature type="binding site" evidence="1">
    <location>
        <position position="42"/>
    </location>
    <ligand>
        <name>S-adenosyl-L-methionine</name>
        <dbReference type="ChEBI" id="CHEBI:59789"/>
    </ligand>
</feature>
<dbReference type="EMBL" id="JBHSGU010000002">
    <property type="protein sequence ID" value="MFC4699263.1"/>
    <property type="molecule type" value="Genomic_DNA"/>
</dbReference>
<proteinExistence type="inferred from homology"/>
<dbReference type="EC" id="2.1.1.266" evidence="1"/>
<dbReference type="Proteomes" id="UP001595897">
    <property type="component" value="Unassembled WGS sequence"/>
</dbReference>
<comment type="similarity">
    <text evidence="1">Belongs to the RlmJ family.</text>
</comment>
<feature type="binding site" evidence="1">
    <location>
        <position position="173"/>
    </location>
    <ligand>
        <name>S-adenosyl-L-methionine</name>
        <dbReference type="ChEBI" id="CHEBI:59789"/>
    </ligand>
</feature>
<dbReference type="InterPro" id="IPR029063">
    <property type="entry name" value="SAM-dependent_MTases_sf"/>
</dbReference>
<evidence type="ECO:0000313" key="3">
    <source>
        <dbReference type="Proteomes" id="UP001595897"/>
    </source>
</evidence>
<keyword evidence="1" id="KW-0694">RNA-binding</keyword>
<dbReference type="HAMAP" id="MF_00934">
    <property type="entry name" value="23SrRNA_methyltr_J"/>
    <property type="match status" value="1"/>
</dbReference>
<feature type="binding site" evidence="1">
    <location>
        <begin position="152"/>
        <end position="153"/>
    </location>
    <ligand>
        <name>S-adenosyl-L-methionine</name>
        <dbReference type="ChEBI" id="CHEBI:59789"/>
    </ligand>
</feature>
<feature type="binding site" evidence="1">
    <location>
        <position position="19"/>
    </location>
    <ligand>
        <name>S-adenosyl-L-methionine</name>
        <dbReference type="ChEBI" id="CHEBI:59789"/>
    </ligand>
</feature>
<dbReference type="InterPro" id="IPR007473">
    <property type="entry name" value="RlmJ"/>
</dbReference>
<accession>A0ABV9LUE6</accession>
<evidence type="ECO:0000313" key="2">
    <source>
        <dbReference type="EMBL" id="MFC4699263.1"/>
    </source>
</evidence>
<dbReference type="Gene3D" id="3.40.50.150">
    <property type="entry name" value="Vaccinia Virus protein VP39"/>
    <property type="match status" value="1"/>
</dbReference>
<comment type="catalytic activity">
    <reaction evidence="1">
        <text>adenosine(2030) in 23S rRNA + S-adenosyl-L-methionine = N(6)-methyladenosine(2030) in 23S rRNA + S-adenosyl-L-homocysteine + H(+)</text>
        <dbReference type="Rhea" id="RHEA:43736"/>
        <dbReference type="Rhea" id="RHEA-COMP:10668"/>
        <dbReference type="Rhea" id="RHEA-COMP:10669"/>
        <dbReference type="ChEBI" id="CHEBI:15378"/>
        <dbReference type="ChEBI" id="CHEBI:57856"/>
        <dbReference type="ChEBI" id="CHEBI:59789"/>
        <dbReference type="ChEBI" id="CHEBI:74411"/>
        <dbReference type="ChEBI" id="CHEBI:74449"/>
        <dbReference type="EC" id="2.1.1.266"/>
    </reaction>
</comment>
<dbReference type="PANTHER" id="PTHR37426:SF1">
    <property type="entry name" value="RIBOSOMAL RNA LARGE SUBUNIT METHYLTRANSFERASE J"/>
    <property type="match status" value="1"/>
</dbReference>
<reference evidence="3" key="1">
    <citation type="journal article" date="2019" name="Int. J. Syst. Evol. Microbiol.">
        <title>The Global Catalogue of Microorganisms (GCM) 10K type strain sequencing project: providing services to taxonomists for standard genome sequencing and annotation.</title>
        <authorList>
            <consortium name="The Broad Institute Genomics Platform"/>
            <consortium name="The Broad Institute Genome Sequencing Center for Infectious Disease"/>
            <person name="Wu L."/>
            <person name="Ma J."/>
        </authorList>
    </citation>
    <scope>NUCLEOTIDE SEQUENCE [LARGE SCALE GENOMIC DNA]</scope>
    <source>
        <strain evidence="3">KACC 12507</strain>
    </source>
</reference>